<feature type="region of interest" description="Disordered" evidence="1">
    <location>
        <begin position="1"/>
        <end position="57"/>
    </location>
</feature>
<proteinExistence type="predicted"/>
<protein>
    <submittedName>
        <fullName evidence="2">Uncharacterized protein</fullName>
    </submittedName>
</protein>
<dbReference type="EMBL" id="JBBWWR010000005">
    <property type="protein sequence ID" value="KAK8966705.1"/>
    <property type="molecule type" value="Genomic_DNA"/>
</dbReference>
<name>A0ABR2MRE8_9ASPA</name>
<feature type="compositionally biased region" description="Polar residues" evidence="1">
    <location>
        <begin position="25"/>
        <end position="44"/>
    </location>
</feature>
<evidence type="ECO:0000313" key="2">
    <source>
        <dbReference type="EMBL" id="KAK8966705.1"/>
    </source>
</evidence>
<gene>
    <name evidence="2" type="ORF">KSP40_PGU012393</name>
</gene>
<reference evidence="2 3" key="1">
    <citation type="journal article" date="2022" name="Nat. Plants">
        <title>Genomes of leafy and leafless Platanthera orchids illuminate the evolution of mycoheterotrophy.</title>
        <authorList>
            <person name="Li M.H."/>
            <person name="Liu K.W."/>
            <person name="Li Z."/>
            <person name="Lu H.C."/>
            <person name="Ye Q.L."/>
            <person name="Zhang D."/>
            <person name="Wang J.Y."/>
            <person name="Li Y.F."/>
            <person name="Zhong Z.M."/>
            <person name="Liu X."/>
            <person name="Yu X."/>
            <person name="Liu D.K."/>
            <person name="Tu X.D."/>
            <person name="Liu B."/>
            <person name="Hao Y."/>
            <person name="Liao X.Y."/>
            <person name="Jiang Y.T."/>
            <person name="Sun W.H."/>
            <person name="Chen J."/>
            <person name="Chen Y.Q."/>
            <person name="Ai Y."/>
            <person name="Zhai J.W."/>
            <person name="Wu S.S."/>
            <person name="Zhou Z."/>
            <person name="Hsiao Y.Y."/>
            <person name="Wu W.L."/>
            <person name="Chen Y.Y."/>
            <person name="Lin Y.F."/>
            <person name="Hsu J.L."/>
            <person name="Li C.Y."/>
            <person name="Wang Z.W."/>
            <person name="Zhao X."/>
            <person name="Zhong W.Y."/>
            <person name="Ma X.K."/>
            <person name="Ma L."/>
            <person name="Huang J."/>
            <person name="Chen G.Z."/>
            <person name="Huang M.Z."/>
            <person name="Huang L."/>
            <person name="Peng D.H."/>
            <person name="Luo Y.B."/>
            <person name="Zou S.Q."/>
            <person name="Chen S.P."/>
            <person name="Lan S."/>
            <person name="Tsai W.C."/>
            <person name="Van de Peer Y."/>
            <person name="Liu Z.J."/>
        </authorList>
    </citation>
    <scope>NUCLEOTIDE SEQUENCE [LARGE SCALE GENOMIC DNA]</scope>
    <source>
        <strain evidence="2">Lor288</strain>
    </source>
</reference>
<keyword evidence="3" id="KW-1185">Reference proteome</keyword>
<sequence>MSAVPSRPPSFAGPTSPYSALHVMPTSTLQTNSSENTIASPSSSEDVHGAGIESISL</sequence>
<dbReference type="Proteomes" id="UP001412067">
    <property type="component" value="Unassembled WGS sequence"/>
</dbReference>
<evidence type="ECO:0000313" key="3">
    <source>
        <dbReference type="Proteomes" id="UP001412067"/>
    </source>
</evidence>
<organism evidence="2 3">
    <name type="scientific">Platanthera guangdongensis</name>
    <dbReference type="NCBI Taxonomy" id="2320717"/>
    <lineage>
        <taxon>Eukaryota</taxon>
        <taxon>Viridiplantae</taxon>
        <taxon>Streptophyta</taxon>
        <taxon>Embryophyta</taxon>
        <taxon>Tracheophyta</taxon>
        <taxon>Spermatophyta</taxon>
        <taxon>Magnoliopsida</taxon>
        <taxon>Liliopsida</taxon>
        <taxon>Asparagales</taxon>
        <taxon>Orchidaceae</taxon>
        <taxon>Orchidoideae</taxon>
        <taxon>Orchideae</taxon>
        <taxon>Orchidinae</taxon>
        <taxon>Platanthera</taxon>
    </lineage>
</organism>
<evidence type="ECO:0000256" key="1">
    <source>
        <dbReference type="SAM" id="MobiDB-lite"/>
    </source>
</evidence>
<accession>A0ABR2MRE8</accession>
<comment type="caution">
    <text evidence="2">The sequence shown here is derived from an EMBL/GenBank/DDBJ whole genome shotgun (WGS) entry which is preliminary data.</text>
</comment>